<evidence type="ECO:0000313" key="1">
    <source>
        <dbReference type="EMBL" id="GBF33303.1"/>
    </source>
</evidence>
<protein>
    <submittedName>
        <fullName evidence="1">Uncharacterized protein</fullName>
    </submittedName>
</protein>
<organism evidence="1 2">
    <name type="scientific">Desulfocucumis palustris</name>
    <dbReference type="NCBI Taxonomy" id="1898651"/>
    <lineage>
        <taxon>Bacteria</taxon>
        <taxon>Bacillati</taxon>
        <taxon>Bacillota</taxon>
        <taxon>Clostridia</taxon>
        <taxon>Eubacteriales</taxon>
        <taxon>Desulfocucumaceae</taxon>
        <taxon>Desulfocucumis</taxon>
    </lineage>
</organism>
<keyword evidence="2" id="KW-1185">Reference proteome</keyword>
<sequence length="46" mass="5118">MWPIPFYWVVIGAVIGEKGKYNCPFSGVFRRFSNGMELALYSGASA</sequence>
<evidence type="ECO:0000313" key="2">
    <source>
        <dbReference type="Proteomes" id="UP000239549"/>
    </source>
</evidence>
<gene>
    <name evidence="1" type="ORF">DCCM_2402</name>
</gene>
<reference evidence="2" key="1">
    <citation type="submission" date="2018-02" db="EMBL/GenBank/DDBJ databases">
        <title>Genome sequence of Desulfocucumis palustris strain NAW-5.</title>
        <authorList>
            <person name="Watanabe M."/>
            <person name="Kojima H."/>
            <person name="Fukui M."/>
        </authorList>
    </citation>
    <scope>NUCLEOTIDE SEQUENCE [LARGE SCALE GENOMIC DNA]</scope>
    <source>
        <strain evidence="2">NAW-5</strain>
    </source>
</reference>
<name>A0A2L2XC81_9FIRM</name>
<dbReference type="Proteomes" id="UP000239549">
    <property type="component" value="Unassembled WGS sequence"/>
</dbReference>
<dbReference type="EMBL" id="BFAV01000092">
    <property type="protein sequence ID" value="GBF33303.1"/>
    <property type="molecule type" value="Genomic_DNA"/>
</dbReference>
<proteinExistence type="predicted"/>
<comment type="caution">
    <text evidence="1">The sequence shown here is derived from an EMBL/GenBank/DDBJ whole genome shotgun (WGS) entry which is preliminary data.</text>
</comment>
<dbReference type="AlphaFoldDB" id="A0A2L2XC81"/>
<accession>A0A2L2XC81</accession>